<dbReference type="Proteomes" id="UP001500449">
    <property type="component" value="Unassembled WGS sequence"/>
</dbReference>
<keyword evidence="2" id="KW-1185">Reference proteome</keyword>
<dbReference type="EMBL" id="BAAAQK010000005">
    <property type="protein sequence ID" value="GAA1844491.1"/>
    <property type="molecule type" value="Genomic_DNA"/>
</dbReference>
<proteinExistence type="predicted"/>
<dbReference type="RefSeq" id="WP_344415718.1">
    <property type="nucleotide sequence ID" value="NZ_BAAAQK010000005.1"/>
</dbReference>
<accession>A0ABN2N065</accession>
<evidence type="ECO:0000313" key="2">
    <source>
        <dbReference type="Proteomes" id="UP001500449"/>
    </source>
</evidence>
<organism evidence="1 2">
    <name type="scientific">Pseudonocardia ailaonensis</name>
    <dbReference type="NCBI Taxonomy" id="367279"/>
    <lineage>
        <taxon>Bacteria</taxon>
        <taxon>Bacillati</taxon>
        <taxon>Actinomycetota</taxon>
        <taxon>Actinomycetes</taxon>
        <taxon>Pseudonocardiales</taxon>
        <taxon>Pseudonocardiaceae</taxon>
        <taxon>Pseudonocardia</taxon>
    </lineage>
</organism>
<protein>
    <submittedName>
        <fullName evidence="1">Uncharacterized protein</fullName>
    </submittedName>
</protein>
<evidence type="ECO:0000313" key="1">
    <source>
        <dbReference type="EMBL" id="GAA1844491.1"/>
    </source>
</evidence>
<comment type="caution">
    <text evidence="1">The sequence shown here is derived from an EMBL/GenBank/DDBJ whole genome shotgun (WGS) entry which is preliminary data.</text>
</comment>
<reference evidence="1 2" key="1">
    <citation type="journal article" date="2019" name="Int. J. Syst. Evol. Microbiol.">
        <title>The Global Catalogue of Microorganisms (GCM) 10K type strain sequencing project: providing services to taxonomists for standard genome sequencing and annotation.</title>
        <authorList>
            <consortium name="The Broad Institute Genomics Platform"/>
            <consortium name="The Broad Institute Genome Sequencing Center for Infectious Disease"/>
            <person name="Wu L."/>
            <person name="Ma J."/>
        </authorList>
    </citation>
    <scope>NUCLEOTIDE SEQUENCE [LARGE SCALE GENOMIC DNA]</scope>
    <source>
        <strain evidence="1 2">JCM 16009</strain>
    </source>
</reference>
<name>A0ABN2N065_9PSEU</name>
<gene>
    <name evidence="1" type="ORF">GCM10009836_24930</name>
</gene>
<sequence>MVACIDTDRDRAEAIVAGIHELGGKAHSIVADLRRPTECSGRGC</sequence>